<proteinExistence type="predicted"/>
<sequence>MHYHPAMHVHRGVHLHRQMQARSLSSLAVHRSILCVDIEAFGGRANWDQLVSRAGLYQALQEALVESGIPSESCYCEDRGDGAMILVGPDVPKERLAGAFPAALAAVLGRHNGGAPPGARIRIRAAVHAGEVLYDGNGVAGKSIITTFRLLEAAPLKQALRDCPGTLALIASDWFYQEVVRQSPACAAASFREVAVSVKETRTRGWIRLPDTRADTGRVPRLLALHPGGEISVPAAAALLAVSDEEAAALLGRLHLEECAEGRYRVGTLGDGPAGEERTAALRRVLAWYLGTADNARRLLCPERITPALTLPDEPCRPLSFASAGEARGWCETERLNLIAAARVAADEGHHDIAWRLPLALWTFFFFRSPWTDWIKTLRTGLTSARVLGDDRGIGYALAGLGYASQSQWRFEESAGFFTAACEVFARLGDPRGEAWALHGLGHTCRRLQRHHEAIVHHRRSLRLASAAGDRRNTGLALIALGYAHAGLSDFDASLACFQKAHPVAVKTDRRSEGWSLHGLGYAHHGLHDFDQAVTCYREALDVFREIGDRPGQGETLYNLGQAHLHLGREDAARDCWMRALAVFEDLQTPQTAGVLARLRSLDPRS</sequence>
<dbReference type="Gene3D" id="3.30.70.1230">
    <property type="entry name" value="Nucleotide cyclase"/>
    <property type="match status" value="1"/>
</dbReference>
<keyword evidence="2" id="KW-1185">Reference proteome</keyword>
<gene>
    <name evidence="1" type="ORF">SAMN04489713_103595</name>
</gene>
<dbReference type="InterPro" id="IPR029787">
    <property type="entry name" value="Nucleotide_cyclase"/>
</dbReference>
<evidence type="ECO:0000313" key="2">
    <source>
        <dbReference type="Proteomes" id="UP000183413"/>
    </source>
</evidence>
<reference evidence="1 2" key="1">
    <citation type="submission" date="2016-10" db="EMBL/GenBank/DDBJ databases">
        <authorList>
            <person name="de Groot N.N."/>
        </authorList>
    </citation>
    <scope>NUCLEOTIDE SEQUENCE [LARGE SCALE GENOMIC DNA]</scope>
    <source>
        <strain evidence="1 2">DSM 43067</strain>
    </source>
</reference>
<dbReference type="Gene3D" id="1.25.40.10">
    <property type="entry name" value="Tetratricopeptide repeat domain"/>
    <property type="match status" value="1"/>
</dbReference>
<accession>A0A1I5DEH7</accession>
<dbReference type="PANTHER" id="PTHR10098">
    <property type="entry name" value="RAPSYN-RELATED"/>
    <property type="match status" value="1"/>
</dbReference>
<dbReference type="SMART" id="SM00028">
    <property type="entry name" value="TPR"/>
    <property type="match status" value="4"/>
</dbReference>
<dbReference type="InterPro" id="IPR011990">
    <property type="entry name" value="TPR-like_helical_dom_sf"/>
</dbReference>
<dbReference type="eggNOG" id="COG3903">
    <property type="taxonomic scope" value="Bacteria"/>
</dbReference>
<protein>
    <submittedName>
        <fullName evidence="1">Tetratricopeptide repeat-containing protein</fullName>
    </submittedName>
</protein>
<dbReference type="STRING" id="1993.SAMN04489713_103595"/>
<dbReference type="InParanoid" id="A0A1I5DEH7"/>
<dbReference type="SUPFAM" id="SSF48452">
    <property type="entry name" value="TPR-like"/>
    <property type="match status" value="1"/>
</dbReference>
<dbReference type="InterPro" id="IPR019734">
    <property type="entry name" value="TPR_rpt"/>
</dbReference>
<dbReference type="EMBL" id="FOVH01000003">
    <property type="protein sequence ID" value="SFN97658.1"/>
    <property type="molecule type" value="Genomic_DNA"/>
</dbReference>
<dbReference type="Proteomes" id="UP000183413">
    <property type="component" value="Unassembled WGS sequence"/>
</dbReference>
<name>A0A1I5DEH7_9ACTN</name>
<dbReference type="Pfam" id="PF13424">
    <property type="entry name" value="TPR_12"/>
    <property type="match status" value="2"/>
</dbReference>
<evidence type="ECO:0000313" key="1">
    <source>
        <dbReference type="EMBL" id="SFN97658.1"/>
    </source>
</evidence>
<dbReference type="eggNOG" id="COG0457">
    <property type="taxonomic scope" value="Bacteria"/>
</dbReference>
<dbReference type="AlphaFoldDB" id="A0A1I5DEH7"/>
<organism evidence="1 2">
    <name type="scientific">Actinomadura madurae</name>
    <dbReference type="NCBI Taxonomy" id="1993"/>
    <lineage>
        <taxon>Bacteria</taxon>
        <taxon>Bacillati</taxon>
        <taxon>Actinomycetota</taxon>
        <taxon>Actinomycetes</taxon>
        <taxon>Streptosporangiales</taxon>
        <taxon>Thermomonosporaceae</taxon>
        <taxon>Actinomadura</taxon>
    </lineage>
</organism>